<dbReference type="EMBL" id="CP001145">
    <property type="protein sequence ID" value="ACI18068.1"/>
    <property type="molecule type" value="Genomic_DNA"/>
</dbReference>
<gene>
    <name evidence="1" type="ordered locus">COPRO5265_0422</name>
</gene>
<organism evidence="1 2">
    <name type="scientific">Coprothermobacter proteolyticus (strain ATCC 35245 / DSM 5265 / OCM 4 / BT)</name>
    <dbReference type="NCBI Taxonomy" id="309798"/>
    <lineage>
        <taxon>Bacteria</taxon>
        <taxon>Pseudomonadati</taxon>
        <taxon>Coprothermobacterota</taxon>
        <taxon>Coprothermobacteria</taxon>
        <taxon>Coprothermobacterales</taxon>
        <taxon>Coprothermobacteraceae</taxon>
        <taxon>Coprothermobacter</taxon>
    </lineage>
</organism>
<name>B5Y7P1_COPPD</name>
<keyword evidence="2" id="KW-1185">Reference proteome</keyword>
<sequence length="30" mass="3361">MRNRGEDFSELVKVLVVACQNVLGHAALYK</sequence>
<evidence type="ECO:0000313" key="1">
    <source>
        <dbReference type="EMBL" id="ACI18068.1"/>
    </source>
</evidence>
<reference evidence="2" key="1">
    <citation type="submission" date="2008-08" db="EMBL/GenBank/DDBJ databases">
        <title>The complete genome sequence of Coprothermobacter proteolyticus strain ATCC 5245 / DSM 5265 / BT.</title>
        <authorList>
            <person name="Dodson R.J."/>
            <person name="Durkin A.S."/>
            <person name="Wu M."/>
            <person name="Eisen J."/>
            <person name="Sutton G."/>
        </authorList>
    </citation>
    <scope>NUCLEOTIDE SEQUENCE [LARGE SCALE GENOMIC DNA]</scope>
    <source>
        <strain evidence="2">ATCC 35245 / DSM 5265 / OCM 4 / BT</strain>
    </source>
</reference>
<protein>
    <submittedName>
        <fullName evidence="1">Uncharacterized protein</fullName>
    </submittedName>
</protein>
<evidence type="ECO:0000313" key="2">
    <source>
        <dbReference type="Proteomes" id="UP000001732"/>
    </source>
</evidence>
<dbReference type="AlphaFoldDB" id="B5Y7P1"/>
<reference evidence="1 2" key="2">
    <citation type="journal article" date="2014" name="Genome Announc.">
        <title>Complete Genome Sequence of Coprothermobacter proteolyticus DSM 5265.</title>
        <authorList>
            <person name="Alexiev A."/>
            <person name="Coil D.A."/>
            <person name="Badger J.H."/>
            <person name="Enticknap J."/>
            <person name="Ward N."/>
            <person name="Robb F.T."/>
            <person name="Eisen J.A."/>
        </authorList>
    </citation>
    <scope>NUCLEOTIDE SEQUENCE [LARGE SCALE GENOMIC DNA]</scope>
    <source>
        <strain evidence="2">ATCC 35245 / DSM 5265 / OCM 4 / BT</strain>
    </source>
</reference>
<dbReference type="Proteomes" id="UP000001732">
    <property type="component" value="Chromosome"/>
</dbReference>
<accession>B5Y7P1</accession>
<proteinExistence type="predicted"/>